<dbReference type="GO" id="GO:0005886">
    <property type="term" value="C:plasma membrane"/>
    <property type="evidence" value="ECO:0007669"/>
    <property type="project" value="TreeGrafter"/>
</dbReference>
<feature type="transmembrane region" description="Helical" evidence="8">
    <location>
        <begin position="129"/>
        <end position="148"/>
    </location>
</feature>
<keyword evidence="3 7" id="KW-0813">Transport</keyword>
<organism evidence="9 10">
    <name type="scientific">Scopulibacillus darangshiensis</name>
    <dbReference type="NCBI Taxonomy" id="442528"/>
    <lineage>
        <taxon>Bacteria</taxon>
        <taxon>Bacillati</taxon>
        <taxon>Bacillota</taxon>
        <taxon>Bacilli</taxon>
        <taxon>Bacillales</taxon>
        <taxon>Sporolactobacillaceae</taxon>
        <taxon>Scopulibacillus</taxon>
    </lineage>
</organism>
<feature type="transmembrane region" description="Helical" evidence="8">
    <location>
        <begin position="50"/>
        <end position="70"/>
    </location>
</feature>
<sequence>MKIEKYSIDHIPKNERHGSPKSLFTIWFGINMQIVAIVMGALAVVLGLNLFWSIIAIVIGNLVGAIFMAYHSAQGPKLGIPQMIQSRAQFGVIGAILPLILVLIMYIGFSSTGAVLNAQAVVDIVPMPLTLAIVICHCITFAIAVYGYDLIHAINRYLSIVFTVVFLIITFLALKMPLPAHSLAISQFEAPSFLLVVSIVATWQLVYAPYVADYSRYLPENTSTRKTFAYTYFGTVISCIWMMSLGALLAILIPDFSDNPTVGLSMLVGPQFSIVIDLLIILGGIAAGPLTFYGAFMSVIATLEPFTKLRGTPKVRFWLMFIIVVVCTVIPICVQSYFLDFFSNFMNLLMYSMVPWTAINLVDFYFLRKSKYNISDIFDVNGQYGRYNWIAIFSYIVGVLVEIPFVNTTLFEGAIAKALGGADVAWIVGLIVPSLLYYYPMRRTLNKPKTTIHNVES</sequence>
<dbReference type="InterPro" id="IPR026030">
    <property type="entry name" value="Pur-cyt_permease_Fcy2/21/22"/>
</dbReference>
<keyword evidence="5 8" id="KW-1133">Transmembrane helix</keyword>
<dbReference type="GO" id="GO:0022857">
    <property type="term" value="F:transmembrane transporter activity"/>
    <property type="evidence" value="ECO:0007669"/>
    <property type="project" value="InterPro"/>
</dbReference>
<feature type="transmembrane region" description="Helical" evidence="8">
    <location>
        <begin position="345"/>
        <end position="366"/>
    </location>
</feature>
<reference evidence="9 10" key="1">
    <citation type="submission" date="2019-03" db="EMBL/GenBank/DDBJ databases">
        <title>Genomic Encyclopedia of Type Strains, Phase IV (KMG-IV): sequencing the most valuable type-strain genomes for metagenomic binning, comparative biology and taxonomic classification.</title>
        <authorList>
            <person name="Goeker M."/>
        </authorList>
    </citation>
    <scope>NUCLEOTIDE SEQUENCE [LARGE SCALE GENOMIC DNA]</scope>
    <source>
        <strain evidence="9 10">DSM 19377</strain>
    </source>
</reference>
<feature type="transmembrane region" description="Helical" evidence="8">
    <location>
        <begin position="387"/>
        <end position="406"/>
    </location>
</feature>
<feature type="transmembrane region" description="Helical" evidence="8">
    <location>
        <begin position="418"/>
        <end position="439"/>
    </location>
</feature>
<evidence type="ECO:0000256" key="7">
    <source>
        <dbReference type="PIRNR" id="PIRNR002744"/>
    </source>
</evidence>
<feature type="transmembrane region" description="Helical" evidence="8">
    <location>
        <begin position="190"/>
        <end position="208"/>
    </location>
</feature>
<evidence type="ECO:0000256" key="2">
    <source>
        <dbReference type="ARBA" id="ARBA00008974"/>
    </source>
</evidence>
<proteinExistence type="inferred from homology"/>
<evidence type="ECO:0000256" key="4">
    <source>
        <dbReference type="ARBA" id="ARBA00022692"/>
    </source>
</evidence>
<evidence type="ECO:0000256" key="6">
    <source>
        <dbReference type="ARBA" id="ARBA00023136"/>
    </source>
</evidence>
<feature type="transmembrane region" description="Helical" evidence="8">
    <location>
        <begin position="229"/>
        <end position="253"/>
    </location>
</feature>
<dbReference type="Proteomes" id="UP000295416">
    <property type="component" value="Unassembled WGS sequence"/>
</dbReference>
<dbReference type="PIRSF" id="PIRSF002744">
    <property type="entry name" value="Pur-cyt_permease"/>
    <property type="match status" value="1"/>
</dbReference>
<comment type="subcellular location">
    <subcellularLocation>
        <location evidence="1">Membrane</location>
        <topology evidence="1">Multi-pass membrane protein</topology>
    </subcellularLocation>
</comment>
<evidence type="ECO:0000256" key="5">
    <source>
        <dbReference type="ARBA" id="ARBA00022989"/>
    </source>
</evidence>
<dbReference type="PANTHER" id="PTHR31806">
    <property type="entry name" value="PURINE-CYTOSINE PERMEASE FCY2-RELATED"/>
    <property type="match status" value="1"/>
</dbReference>
<gene>
    <name evidence="9" type="ORF">EV207_1495</name>
</gene>
<evidence type="ECO:0000256" key="3">
    <source>
        <dbReference type="ARBA" id="ARBA00022448"/>
    </source>
</evidence>
<evidence type="ECO:0000256" key="8">
    <source>
        <dbReference type="SAM" id="Phobius"/>
    </source>
</evidence>
<evidence type="ECO:0000256" key="1">
    <source>
        <dbReference type="ARBA" id="ARBA00004141"/>
    </source>
</evidence>
<dbReference type="Gene3D" id="1.10.4160.10">
    <property type="entry name" value="Hydantoin permease"/>
    <property type="match status" value="1"/>
</dbReference>
<feature type="transmembrane region" description="Helical" evidence="8">
    <location>
        <begin position="273"/>
        <end position="296"/>
    </location>
</feature>
<feature type="transmembrane region" description="Helical" evidence="8">
    <location>
        <begin position="157"/>
        <end position="178"/>
    </location>
</feature>
<dbReference type="Pfam" id="PF02133">
    <property type="entry name" value="Transp_cyt_pur"/>
    <property type="match status" value="1"/>
</dbReference>
<dbReference type="RefSeq" id="WP_132747950.1">
    <property type="nucleotide sequence ID" value="NZ_SLXK01000049.1"/>
</dbReference>
<dbReference type="EMBL" id="SLXK01000049">
    <property type="protein sequence ID" value="TCP20768.1"/>
    <property type="molecule type" value="Genomic_DNA"/>
</dbReference>
<feature type="transmembrane region" description="Helical" evidence="8">
    <location>
        <begin position="90"/>
        <end position="109"/>
    </location>
</feature>
<feature type="transmembrane region" description="Helical" evidence="8">
    <location>
        <begin position="317"/>
        <end position="339"/>
    </location>
</feature>
<keyword evidence="6 7" id="KW-0472">Membrane</keyword>
<dbReference type="PANTHER" id="PTHR31806:SF1">
    <property type="entry name" value="PURINE-CYTOSINE PERMEASE FCY2-RELATED"/>
    <property type="match status" value="1"/>
</dbReference>
<name>A0A4R2NHN1_9BACL</name>
<dbReference type="AlphaFoldDB" id="A0A4R2NHN1"/>
<dbReference type="InterPro" id="IPR001248">
    <property type="entry name" value="Pur-cyt_permease"/>
</dbReference>
<dbReference type="CDD" id="cd11484">
    <property type="entry name" value="SLC-NCS1sbd_CobB-like"/>
    <property type="match status" value="1"/>
</dbReference>
<evidence type="ECO:0000313" key="9">
    <source>
        <dbReference type="EMBL" id="TCP20768.1"/>
    </source>
</evidence>
<comment type="similarity">
    <text evidence="2 7">Belongs to the purine-cytosine permease (2.A.39) family.</text>
</comment>
<keyword evidence="10" id="KW-1185">Reference proteome</keyword>
<accession>A0A4R2NHN1</accession>
<protein>
    <submittedName>
        <fullName evidence="9">NCS1 family nucleobase:cation symporter-1</fullName>
    </submittedName>
</protein>
<comment type="caution">
    <text evidence="9">The sequence shown here is derived from an EMBL/GenBank/DDBJ whole genome shotgun (WGS) entry which is preliminary data.</text>
</comment>
<feature type="transmembrane region" description="Helical" evidence="8">
    <location>
        <begin position="23"/>
        <end position="44"/>
    </location>
</feature>
<keyword evidence="4 8" id="KW-0812">Transmembrane</keyword>
<evidence type="ECO:0000313" key="10">
    <source>
        <dbReference type="Proteomes" id="UP000295416"/>
    </source>
</evidence>
<dbReference type="OrthoDB" id="9809167at2"/>